<protein>
    <submittedName>
        <fullName evidence="10">Receptor-like protein EIX2</fullName>
    </submittedName>
</protein>
<dbReference type="RefSeq" id="XP_060667266.1">
    <property type="nucleotide sequence ID" value="XM_060811283.1"/>
</dbReference>
<keyword evidence="5 8" id="KW-0472">Membrane</keyword>
<dbReference type="Gene3D" id="3.80.10.10">
    <property type="entry name" value="Ribonuclease Inhibitor"/>
    <property type="match status" value="1"/>
</dbReference>
<evidence type="ECO:0000256" key="6">
    <source>
        <dbReference type="ARBA" id="ARBA00023170"/>
    </source>
</evidence>
<dbReference type="PANTHER" id="PTHR48063">
    <property type="entry name" value="LRR RECEPTOR-LIKE KINASE"/>
    <property type="match status" value="1"/>
</dbReference>
<dbReference type="PANTHER" id="PTHR48063:SF81">
    <property type="entry name" value="LEUCINE-RICH REPEAT-CONTAINING N-TERMINAL PLANT-TYPE DOMAIN-CONTAINING PROTEIN"/>
    <property type="match status" value="1"/>
</dbReference>
<evidence type="ECO:0000256" key="7">
    <source>
        <dbReference type="ARBA" id="ARBA00023180"/>
    </source>
</evidence>
<comment type="subcellular location">
    <subcellularLocation>
        <location evidence="1">Membrane</location>
        <topology evidence="1">Single-pass type I membrane protein</topology>
    </subcellularLocation>
</comment>
<reference evidence="10" key="1">
    <citation type="submission" date="2025-08" db="UniProtKB">
        <authorList>
            <consortium name="RefSeq"/>
        </authorList>
    </citation>
    <scope>IDENTIFICATION</scope>
    <source>
        <tissue evidence="10">Seedling</tissue>
    </source>
</reference>
<keyword evidence="7" id="KW-0325">Glycoprotein</keyword>
<dbReference type="Pfam" id="PF00560">
    <property type="entry name" value="LRR_1"/>
    <property type="match status" value="3"/>
</dbReference>
<keyword evidence="2 8" id="KW-0812">Transmembrane</keyword>
<evidence type="ECO:0000256" key="8">
    <source>
        <dbReference type="SAM" id="Phobius"/>
    </source>
</evidence>
<keyword evidence="9" id="KW-1185">Reference proteome</keyword>
<name>A0ABM3ZS05_ZIZJJ</name>
<proteinExistence type="predicted"/>
<dbReference type="InterPro" id="IPR001611">
    <property type="entry name" value="Leu-rich_rpt"/>
</dbReference>
<organism evidence="9 10">
    <name type="scientific">Ziziphus jujuba</name>
    <name type="common">Chinese jujube</name>
    <name type="synonym">Ziziphus sativa</name>
    <dbReference type="NCBI Taxonomy" id="326968"/>
    <lineage>
        <taxon>Eukaryota</taxon>
        <taxon>Viridiplantae</taxon>
        <taxon>Streptophyta</taxon>
        <taxon>Embryophyta</taxon>
        <taxon>Tracheophyta</taxon>
        <taxon>Spermatophyta</taxon>
        <taxon>Magnoliopsida</taxon>
        <taxon>eudicotyledons</taxon>
        <taxon>Gunneridae</taxon>
        <taxon>Pentapetalae</taxon>
        <taxon>rosids</taxon>
        <taxon>fabids</taxon>
        <taxon>Rosales</taxon>
        <taxon>Rhamnaceae</taxon>
        <taxon>Paliureae</taxon>
        <taxon>Ziziphus</taxon>
    </lineage>
</organism>
<evidence type="ECO:0000313" key="9">
    <source>
        <dbReference type="Proteomes" id="UP001652623"/>
    </source>
</evidence>
<dbReference type="Proteomes" id="UP001652623">
    <property type="component" value="Chromosome 9"/>
</dbReference>
<evidence type="ECO:0000256" key="3">
    <source>
        <dbReference type="ARBA" id="ARBA00022729"/>
    </source>
</evidence>
<dbReference type="GeneID" id="132799451"/>
<dbReference type="SUPFAM" id="SSF52058">
    <property type="entry name" value="L domain-like"/>
    <property type="match status" value="1"/>
</dbReference>
<evidence type="ECO:0000256" key="5">
    <source>
        <dbReference type="ARBA" id="ARBA00023136"/>
    </source>
</evidence>
<keyword evidence="6" id="KW-0675">Receptor</keyword>
<keyword evidence="4 8" id="KW-1133">Transmembrane helix</keyword>
<dbReference type="InterPro" id="IPR032675">
    <property type="entry name" value="LRR_dom_sf"/>
</dbReference>
<evidence type="ECO:0000256" key="1">
    <source>
        <dbReference type="ARBA" id="ARBA00004479"/>
    </source>
</evidence>
<dbReference type="InterPro" id="IPR046956">
    <property type="entry name" value="RLP23-like"/>
</dbReference>
<evidence type="ECO:0000256" key="4">
    <source>
        <dbReference type="ARBA" id="ARBA00022989"/>
    </source>
</evidence>
<evidence type="ECO:0000313" key="10">
    <source>
        <dbReference type="RefSeq" id="XP_060667266.1"/>
    </source>
</evidence>
<evidence type="ECO:0000256" key="2">
    <source>
        <dbReference type="ARBA" id="ARBA00022692"/>
    </source>
</evidence>
<feature type="transmembrane region" description="Helical" evidence="8">
    <location>
        <begin position="220"/>
        <end position="243"/>
    </location>
</feature>
<keyword evidence="3" id="KW-0732">Signal</keyword>
<gene>
    <name evidence="10" type="primary">LOC132799451</name>
</gene>
<sequence length="268" mass="30294">MTLSNLIIEDIHTKFCNLSQLHVLDLSQNNLPGHIPHCIGDLSFSNYDLHLLFERALNRESFRVVTKGRKPKYKYSILSFINSVDLSNNKLSWEIPVELTKLQKLQTLNLSTSHLKKKIPTTIRYLTMSKTFDLSGKNFFGEIPVSMVFLTFLSHLNFSFNGLSGKIPTANQFQTLDDLSIYQGNIGLCGKPLQSDCPDSSQHAARGEKEEKESDAYETIGFFVSMSLGFVVGFWGVLGSLIIKKSWRHAYFGFAEKVGNRVVNLLFT</sequence>
<accession>A0ABM3ZS05</accession>